<dbReference type="CDD" id="cd20175">
    <property type="entry name" value="ThyX"/>
    <property type="match status" value="1"/>
</dbReference>
<dbReference type="GO" id="GO:0070402">
    <property type="term" value="F:NADPH binding"/>
    <property type="evidence" value="ECO:0007669"/>
    <property type="project" value="TreeGrafter"/>
</dbReference>
<dbReference type="SUPFAM" id="SSF69796">
    <property type="entry name" value="Thymidylate synthase-complementing protein Thy1"/>
    <property type="match status" value="1"/>
</dbReference>
<accession>A0A1W1UZA9</accession>
<name>A0A1W1UZA9_PEPAS</name>
<dbReference type="Pfam" id="PF02511">
    <property type="entry name" value="Thy1"/>
    <property type="match status" value="1"/>
</dbReference>
<dbReference type="OrthoDB" id="9780625at2"/>
<evidence type="ECO:0000313" key="1">
    <source>
        <dbReference type="EMBL" id="SMB86406.1"/>
    </source>
</evidence>
<dbReference type="GO" id="GO:0004799">
    <property type="term" value="F:thymidylate synthase activity"/>
    <property type="evidence" value="ECO:0007669"/>
    <property type="project" value="TreeGrafter"/>
</dbReference>
<evidence type="ECO:0000313" key="2">
    <source>
        <dbReference type="Proteomes" id="UP000192368"/>
    </source>
</evidence>
<reference evidence="2" key="1">
    <citation type="submission" date="2017-04" db="EMBL/GenBank/DDBJ databases">
        <authorList>
            <person name="Varghese N."/>
            <person name="Submissions S."/>
        </authorList>
    </citation>
    <scope>NUCLEOTIDE SEQUENCE [LARGE SCALE GENOMIC DNA]</scope>
    <source>
        <strain evidence="2">DSM 20463</strain>
    </source>
</reference>
<dbReference type="STRING" id="573058.SAMN00017477_0894"/>
<dbReference type="AlphaFoldDB" id="A0A1W1UZA9"/>
<keyword evidence="2" id="KW-1185">Reference proteome</keyword>
<dbReference type="InterPro" id="IPR036098">
    <property type="entry name" value="Thymidylate_synthase_ThyX_sf"/>
</dbReference>
<proteinExistence type="predicted"/>
<dbReference type="RefSeq" id="WP_084230532.1">
    <property type="nucleotide sequence ID" value="NZ_FWWR01000009.1"/>
</dbReference>
<dbReference type="PANTHER" id="PTHR34934">
    <property type="entry name" value="FLAVIN-DEPENDENT THYMIDYLATE SYNTHASE"/>
    <property type="match status" value="1"/>
</dbReference>
<dbReference type="PROSITE" id="PS51331">
    <property type="entry name" value="THYX"/>
    <property type="match status" value="1"/>
</dbReference>
<dbReference type="EMBL" id="FWWR01000009">
    <property type="protein sequence ID" value="SMB86406.1"/>
    <property type="molecule type" value="Genomic_DNA"/>
</dbReference>
<protein>
    <submittedName>
        <fullName evidence="1">Thymidylate synthase (FAD)</fullName>
    </submittedName>
</protein>
<dbReference type="GO" id="GO:0050660">
    <property type="term" value="F:flavin adenine dinucleotide binding"/>
    <property type="evidence" value="ECO:0007669"/>
    <property type="project" value="InterPro"/>
</dbReference>
<dbReference type="GO" id="GO:0006231">
    <property type="term" value="P:dTMP biosynthetic process"/>
    <property type="evidence" value="ECO:0007669"/>
    <property type="project" value="InterPro"/>
</dbReference>
<dbReference type="PANTHER" id="PTHR34934:SF1">
    <property type="entry name" value="FLAVIN-DEPENDENT THYMIDYLATE SYNTHASE"/>
    <property type="match status" value="1"/>
</dbReference>
<dbReference type="Gene3D" id="3.30.1360.170">
    <property type="match status" value="1"/>
</dbReference>
<dbReference type="GO" id="GO:0050797">
    <property type="term" value="F:thymidylate synthase (FAD) activity"/>
    <property type="evidence" value="ECO:0007669"/>
    <property type="project" value="InterPro"/>
</dbReference>
<sequence>MENISVKILNPEAIPHIEKMVAFTARLTQRGQKLKSLDDCIDLYNKPYKSLKPFCDVPHPTLQKFGTIDVIVFGASRRFLAQITRHQNEVKFMSASLQYSDYSGNYDFVVPEGISNKDAYLKSCEQSMKNYEELIKNGTNNDDAGYLAPQALRNILIISAMPFEWKHIINQRICSRNTREMQYVMELIYKELSKYELFQYGVGPFCHFGPCKEGKMSCGKKYEF</sequence>
<gene>
    <name evidence="1" type="ORF">SAMN00017477_0894</name>
</gene>
<organism evidence="1 2">
    <name type="scientific">Peptoniphilus asaccharolyticus DSM 20463</name>
    <dbReference type="NCBI Taxonomy" id="573058"/>
    <lineage>
        <taxon>Bacteria</taxon>
        <taxon>Bacillati</taxon>
        <taxon>Bacillota</taxon>
        <taxon>Tissierellia</taxon>
        <taxon>Tissierellales</taxon>
        <taxon>Peptoniphilaceae</taxon>
        <taxon>Peptoniphilus</taxon>
    </lineage>
</organism>
<dbReference type="InterPro" id="IPR003669">
    <property type="entry name" value="Thymidylate_synthase_ThyX"/>
</dbReference>
<dbReference type="Proteomes" id="UP000192368">
    <property type="component" value="Unassembled WGS sequence"/>
</dbReference>